<dbReference type="EMBL" id="MLGG01000090">
    <property type="protein sequence ID" value="KAK1445632.1"/>
    <property type="molecule type" value="Genomic_DNA"/>
</dbReference>
<comment type="caution">
    <text evidence="2">The sequence shown here is derived from an EMBL/GenBank/DDBJ whole genome shotgun (WGS) entry which is preliminary data.</text>
</comment>
<dbReference type="Proteomes" id="UP001239795">
    <property type="component" value="Unassembled WGS sequence"/>
</dbReference>
<dbReference type="PANTHER" id="PTHR33481:SF1">
    <property type="entry name" value="ENDONUCLEASE_EXONUCLEASE_PHOSPHATASE DOMAIN-CONTAINING PROTEIN-RELATED"/>
    <property type="match status" value="1"/>
</dbReference>
<evidence type="ECO:0000313" key="2">
    <source>
        <dbReference type="EMBL" id="KAK1445632.1"/>
    </source>
</evidence>
<evidence type="ECO:0000259" key="1">
    <source>
        <dbReference type="Pfam" id="PF00078"/>
    </source>
</evidence>
<feature type="domain" description="Reverse transcriptase" evidence="1">
    <location>
        <begin position="134"/>
        <end position="234"/>
    </location>
</feature>
<protein>
    <submittedName>
        <fullName evidence="2">Zinc knuckle</fullName>
    </submittedName>
</protein>
<dbReference type="InterPro" id="IPR000477">
    <property type="entry name" value="RT_dom"/>
</dbReference>
<proteinExistence type="predicted"/>
<organism evidence="2 3">
    <name type="scientific">Colletotrichum melonis</name>
    <dbReference type="NCBI Taxonomy" id="1209925"/>
    <lineage>
        <taxon>Eukaryota</taxon>
        <taxon>Fungi</taxon>
        <taxon>Dikarya</taxon>
        <taxon>Ascomycota</taxon>
        <taxon>Pezizomycotina</taxon>
        <taxon>Sordariomycetes</taxon>
        <taxon>Hypocreomycetidae</taxon>
        <taxon>Glomerellales</taxon>
        <taxon>Glomerellaceae</taxon>
        <taxon>Colletotrichum</taxon>
        <taxon>Colletotrichum acutatum species complex</taxon>
    </lineage>
</organism>
<evidence type="ECO:0000313" key="3">
    <source>
        <dbReference type="Proteomes" id="UP001239795"/>
    </source>
</evidence>
<dbReference type="PANTHER" id="PTHR33481">
    <property type="entry name" value="REVERSE TRANSCRIPTASE"/>
    <property type="match status" value="1"/>
</dbReference>
<accession>A0AAI9TU67</accession>
<dbReference type="Pfam" id="PF00078">
    <property type="entry name" value="RVT_1"/>
    <property type="match status" value="1"/>
</dbReference>
<dbReference type="AlphaFoldDB" id="A0AAI9TU67"/>
<keyword evidence="3" id="KW-1185">Reference proteome</keyword>
<name>A0AAI9TU67_9PEZI</name>
<gene>
    <name evidence="2" type="ORF">CMEL01_09875</name>
</gene>
<reference evidence="2 3" key="1">
    <citation type="submission" date="2016-10" db="EMBL/GenBank/DDBJ databases">
        <title>The genome sequence of Colletotrichum fioriniae PJ7.</title>
        <authorList>
            <person name="Baroncelli R."/>
        </authorList>
    </citation>
    <scope>NUCLEOTIDE SEQUENCE [LARGE SCALE GENOMIC DNA]</scope>
    <source>
        <strain evidence="2">Col 31</strain>
    </source>
</reference>
<sequence>MQARIAKFVPIVTPPSITGPVRKFEESIHASLKFEEAARRNCILQNNDDKLYSKWQFLRRQTDKLVKQISTMSYRDFVESSTKIMAGTYGLARVGAHWDLAQPRVHMPDLKGPVTHEIAAPSQTRTVIVEKADKPTYETPKSWRPLALLSCMGKVVEKAMSNRLAILSLEHRLVPYNQFGFARRSTTKALELILNRVYRCWNASPRMFATLMTIDMTGAFDHVDREVLLNWAANTRQNLSKERWSQGRHREVDIILNDGDEGISDATVVSCCYLAGRKLSQVGGWWRRAPNIAVNDPL</sequence>